<protein>
    <submittedName>
        <fullName evidence="1">Uncharacterized protein</fullName>
    </submittedName>
</protein>
<proteinExistence type="predicted"/>
<gene>
    <name evidence="1" type="ORF">BECKDK2373C_GA0170839_102142</name>
</gene>
<evidence type="ECO:0000313" key="1">
    <source>
        <dbReference type="EMBL" id="VFJ48385.1"/>
    </source>
</evidence>
<accession>A0A450S8T1</accession>
<organism evidence="1">
    <name type="scientific">Candidatus Kentrum sp. DK</name>
    <dbReference type="NCBI Taxonomy" id="2126562"/>
    <lineage>
        <taxon>Bacteria</taxon>
        <taxon>Pseudomonadati</taxon>
        <taxon>Pseudomonadota</taxon>
        <taxon>Gammaproteobacteria</taxon>
        <taxon>Candidatus Kentrum</taxon>
    </lineage>
</organism>
<dbReference type="EMBL" id="CAADEY010000021">
    <property type="protein sequence ID" value="VFJ48385.1"/>
    <property type="molecule type" value="Genomic_DNA"/>
</dbReference>
<reference evidence="1" key="1">
    <citation type="submission" date="2019-02" db="EMBL/GenBank/DDBJ databases">
        <authorList>
            <person name="Gruber-Vodicka R. H."/>
            <person name="Seah K. B. B."/>
        </authorList>
    </citation>
    <scope>NUCLEOTIDE SEQUENCE</scope>
    <source>
        <strain evidence="1">BECK_DK161</strain>
    </source>
</reference>
<dbReference type="InterPro" id="IPR008930">
    <property type="entry name" value="Terpenoid_cyclase/PrenylTrfase"/>
</dbReference>
<dbReference type="SUPFAM" id="SSF48239">
    <property type="entry name" value="Terpenoid cyclases/Protein prenyltransferases"/>
    <property type="match status" value="1"/>
</dbReference>
<name>A0A450S8T1_9GAMM</name>
<sequence length="1544" mass="177960">MAFYNEQQQLAELKRAWEKDHPRSAAGGRLALSGFHYQFLSVLLESVRRWKRARDEHHRDAGAGVFTETLSDMVTAEDGAIIVTQVKRSLTRGDKVKSALRDLWSIHTTAQHKTPDLLPKLQYRIQAARGDLDKIAVAIRDWAPAPSDADEDGDPEQTKAFLDKVRAEIRVDPEEELLTLLANEPFRDRDPLARIRDWLGRLIEAADGGTEGYENVAKEIWSNLQSLRDTTEQRPPGIYFWDATDRPPDTITEGDVLRGRRPQAHHLKEGFFAPRALYPKLVERVTDWALGDGEEPDATVRLRLFWIGGRSGCGKSVALLHVLAGLHEQGFGPILWLANQPKLLPDAVRWCRNFQGPERQPLIALDDPYAPNVQENDALWDDALKELQDLRQQGNGEALPLIVCCGPTEQAEQLEENKEEHLRLERVDLPREEPEEIQLLRGWYRTRTGKEPPPFQQDADVLLVQLFFEWQAGEPIGEFAKRLRNRIHASDPDGLMEKRLSYVLSLNRLYAGYPRAALDIRLDTGGLRWLWDQLREEQHIAEYDDADRQGVRITHPHLANAIYESWYSLTKGQTKKHRHERAEHLKVALRDALDHGETPGERTAPLWSLSFALAPDDGPSGEEAYRMRGRVDGEETRKLLRDLHGERAQDTDKPMRLFELPVWIQLAAQVPELQLRPDPIDTAIDRIKDADTQEQGLRLTCHKLLQYREGLDEARQGRIDEAVIGLLRRAPEWHEWRPVAMDALWRTGQAEVTKMIADWVPRYATPAYAGAMLFQALRIAPDDKSLLDTAETLLPNAPASFDWGDIALRLLKRAETPPNAVQEWTERNYRQVESCFVLGELLRRGHAAAIPWGKDWARLWHRERAANFVLEPLWDRGVSPETLRPWCVIWVENCPAKANPSFLIEKLIHAFPEDRKVTITARRWLAEAPPEHESWAFVWQALRKANPDDTELDGIARRWLANAPPKHGSWKFVWEALHKTSPDDQELNGIARRWLAEAPPEHESWAFVWQALRKANPDDPELDRIARRWLAEAPPEHGSWKFVWEALRKANPDDTELDGIARRWLAEAPPEHGSWWYVWEALRKANPDDPELDRIARRWLAEAPPEHGSWQFVWQALRKANPDDTELDGIARRWLAEAPPEHGSWWYVWEALRKANPGDPELDSIARQWLTEALPEHESWAFVWQALHDANPGDPELGSIGRQWLTEAPPEHGSWWYVWEALRKTNPGDPELDGLARQWLAEAPPEHGSWWYVWEALRKANPGDPELDSIARHWLAEAPPEHGSWKFVWEALYKANPDDPELGSIARRWLTEAPPEHGSWWYVWEALRKTNPDDPELGSIARQWLAEAPPEHKSWAFVWQALYKANPDDPELGSIARRWLAEAPPEHGSWQYVWQALRKANPGDPELDRIARRWLAEAPPEHGSWTFVWEALMETYPDDADLYRQGRRFLEEMPDTHGSWPYIWRACRQITPEDGALEEMGLRWLAETIGHRSWIKAFNPLWDDNRQRDRLRMLARARLSAQPDGKGADRLREILEASGHPTKA</sequence>